<dbReference type="EMBL" id="JAHBMH010000044">
    <property type="protein sequence ID" value="KAK1936370.1"/>
    <property type="molecule type" value="Genomic_DNA"/>
</dbReference>
<reference evidence="2" key="2">
    <citation type="submission" date="2021-05" db="EMBL/GenBank/DDBJ databases">
        <authorList>
            <person name="Pain A."/>
        </authorList>
    </citation>
    <scope>NUCLEOTIDE SEQUENCE</scope>
    <source>
        <strain evidence="2">1802A</strain>
    </source>
</reference>
<dbReference type="Gene3D" id="3.40.960.10">
    <property type="entry name" value="VSR Endonuclease"/>
    <property type="match status" value="1"/>
</dbReference>
<keyword evidence="3" id="KW-1185">Reference proteome</keyword>
<evidence type="ECO:0000313" key="3">
    <source>
        <dbReference type="Proteomes" id="UP001195914"/>
    </source>
</evidence>
<dbReference type="PROSITE" id="PS51286">
    <property type="entry name" value="RAP"/>
    <property type="match status" value="1"/>
</dbReference>
<gene>
    <name evidence="2" type="ORF">X943_003002</name>
</gene>
<organism evidence="2 3">
    <name type="scientific">Babesia divergens</name>
    <dbReference type="NCBI Taxonomy" id="32595"/>
    <lineage>
        <taxon>Eukaryota</taxon>
        <taxon>Sar</taxon>
        <taxon>Alveolata</taxon>
        <taxon>Apicomplexa</taxon>
        <taxon>Aconoidasida</taxon>
        <taxon>Piroplasmida</taxon>
        <taxon>Babesiidae</taxon>
        <taxon>Babesia</taxon>
    </lineage>
</organism>
<dbReference type="AlphaFoldDB" id="A0AAD9GDF5"/>
<dbReference type="SMART" id="SM00952">
    <property type="entry name" value="RAP"/>
    <property type="match status" value="1"/>
</dbReference>
<dbReference type="InterPro" id="IPR013584">
    <property type="entry name" value="RAP"/>
</dbReference>
<name>A0AAD9GDF5_BABDI</name>
<evidence type="ECO:0000259" key="1">
    <source>
        <dbReference type="PROSITE" id="PS51286"/>
    </source>
</evidence>
<feature type="domain" description="RAP" evidence="1">
    <location>
        <begin position="538"/>
        <end position="596"/>
    </location>
</feature>
<proteinExistence type="predicted"/>
<dbReference type="Proteomes" id="UP001195914">
    <property type="component" value="Unassembled WGS sequence"/>
</dbReference>
<comment type="caution">
    <text evidence="2">The sequence shown here is derived from an EMBL/GenBank/DDBJ whole genome shotgun (WGS) entry which is preliminary data.</text>
</comment>
<sequence length="611" mass="69485">MLMCIRAFGAFQGVGSRGVPRCDRSLVIRCRLLSASVNACTTGCYTDALCLCVNSDGPPSAPSSSLYRTGALRRRNQLFLNVANRTLSTANHTTSQADASEENSYKFPKLSKKVLKKVRSIERLYRPPLNEYKDTTSPLEYTDHLVHVPKIPLHAADTALDGSGAPGSSPQEYERTKSLVKCIYKSATGGVFNGALWSRYIHKLSIVAGVLQPADICLVMYSFAKVRWVKRDPCACPIRYRDNHLLKIMAPLIVRNLSSMSCGGVALILNALKRLELRNYDIIDLATNEICLKMDHANLQDISLTANTLSFFHIYHQRFWNMLTKAVSLRHHQMNALQAALLLAAVAKLDIRNPLLLRLLKDKLRPAVEKGELSQELLTLSFHSFAKLDFVAKNFYDACVERFARILAEKPDTIDSQSLVLYLYTAVCILNIPQETVEASLKLLCTRKDLLKNYKALKLKYVFDHLKFKQPEFADKFDSDLKALQHKVKEYQIQKINRKLSRWAMEVSRLLQSHGVEHRRNVLFDYVYADIYIKEYSVAIRCAGPYSYYAMSHKPTVFSQVEMKTLSMKGIKVCPLPYHEWNALRTTDEKLKYLKKFGEAWAAVHFQQHAE</sequence>
<accession>A0AAD9GDF5</accession>
<protein>
    <recommendedName>
        <fullName evidence="1">RAP domain-containing protein</fullName>
    </recommendedName>
</protein>
<reference evidence="2" key="1">
    <citation type="journal article" date="2014" name="Nucleic Acids Res.">
        <title>The evolutionary dynamics of variant antigen genes in Babesia reveal a history of genomic innovation underlying host-parasite interaction.</title>
        <authorList>
            <person name="Jackson A.P."/>
            <person name="Otto T.D."/>
            <person name="Darby A."/>
            <person name="Ramaprasad A."/>
            <person name="Xia D."/>
            <person name="Echaide I.E."/>
            <person name="Farber M."/>
            <person name="Gahlot S."/>
            <person name="Gamble J."/>
            <person name="Gupta D."/>
            <person name="Gupta Y."/>
            <person name="Jackson L."/>
            <person name="Malandrin L."/>
            <person name="Malas T.B."/>
            <person name="Moussa E."/>
            <person name="Nair M."/>
            <person name="Reid A.J."/>
            <person name="Sanders M."/>
            <person name="Sharma J."/>
            <person name="Tracey A."/>
            <person name="Quail M.A."/>
            <person name="Weir W."/>
            <person name="Wastling J.M."/>
            <person name="Hall N."/>
            <person name="Willadsen P."/>
            <person name="Lingelbach K."/>
            <person name="Shiels B."/>
            <person name="Tait A."/>
            <person name="Berriman M."/>
            <person name="Allred D.R."/>
            <person name="Pain A."/>
        </authorList>
    </citation>
    <scope>NUCLEOTIDE SEQUENCE</scope>
    <source>
        <strain evidence="2">1802A</strain>
    </source>
</reference>
<dbReference type="Pfam" id="PF08373">
    <property type="entry name" value="RAP"/>
    <property type="match status" value="1"/>
</dbReference>
<evidence type="ECO:0000313" key="2">
    <source>
        <dbReference type="EMBL" id="KAK1936370.1"/>
    </source>
</evidence>